<comment type="catalytic activity">
    <reaction evidence="1">
        <text>Endohydrolysis of (1-&gt;4)-alpha-D-glucosidic linkages in polysaccharides containing three or more (1-&gt;4)-alpha-linked D-glucose units.</text>
        <dbReference type="EC" id="3.2.1.1"/>
    </reaction>
</comment>
<dbReference type="OrthoDB" id="1740265at2759"/>
<feature type="binding site" evidence="17">
    <location>
        <position position="312"/>
    </location>
    <ligand>
        <name>substrate</name>
    </ligand>
</feature>
<evidence type="ECO:0000259" key="19">
    <source>
        <dbReference type="SMART" id="SM00642"/>
    </source>
</evidence>
<evidence type="ECO:0000313" key="20">
    <source>
        <dbReference type="EMBL" id="KAA6396158.1"/>
    </source>
</evidence>
<dbReference type="Gene3D" id="2.60.40.1180">
    <property type="entry name" value="Golgi alpha-mannosidase II"/>
    <property type="match status" value="1"/>
</dbReference>
<evidence type="ECO:0000256" key="16">
    <source>
        <dbReference type="PIRSR" id="PIRSR001024-4"/>
    </source>
</evidence>
<dbReference type="GO" id="GO:0016052">
    <property type="term" value="P:carbohydrate catabolic process"/>
    <property type="evidence" value="ECO:0007669"/>
    <property type="project" value="InterPro"/>
</dbReference>
<evidence type="ECO:0000256" key="4">
    <source>
        <dbReference type="ARBA" id="ARBA00012595"/>
    </source>
</evidence>
<dbReference type="PIRSF" id="PIRSF001024">
    <property type="entry name" value="Alph-amyl_fung"/>
    <property type="match status" value="1"/>
</dbReference>
<dbReference type="EC" id="3.2.1.1" evidence="4"/>
<feature type="signal peptide" evidence="18">
    <location>
        <begin position="1"/>
        <end position="18"/>
    </location>
</feature>
<evidence type="ECO:0000256" key="10">
    <source>
        <dbReference type="ARBA" id="ARBA00023180"/>
    </source>
</evidence>
<proteinExistence type="inferred from homology"/>
<dbReference type="SUPFAM" id="SSF51445">
    <property type="entry name" value="(Trans)glycosidases"/>
    <property type="match status" value="1"/>
</dbReference>
<evidence type="ECO:0000256" key="13">
    <source>
        <dbReference type="PIRSR" id="PIRSR001024-1"/>
    </source>
</evidence>
<dbReference type="Pfam" id="PF00128">
    <property type="entry name" value="Alpha-amylase"/>
    <property type="match status" value="1"/>
</dbReference>
<feature type="domain" description="Glycosyl hydrolase family 13 catalytic" evidence="19">
    <location>
        <begin position="46"/>
        <end position="383"/>
    </location>
</feature>
<keyword evidence="9 16" id="KW-1015">Disulfide bond</keyword>
<evidence type="ECO:0000256" key="18">
    <source>
        <dbReference type="SAM" id="SignalP"/>
    </source>
</evidence>
<dbReference type="EMBL" id="SNRW01001500">
    <property type="protein sequence ID" value="KAA6396158.1"/>
    <property type="molecule type" value="Genomic_DNA"/>
</dbReference>
<evidence type="ECO:0000256" key="15">
    <source>
        <dbReference type="PIRSR" id="PIRSR001024-3"/>
    </source>
</evidence>
<evidence type="ECO:0000256" key="7">
    <source>
        <dbReference type="ARBA" id="ARBA00022801"/>
    </source>
</evidence>
<evidence type="ECO:0000256" key="14">
    <source>
        <dbReference type="PIRSR" id="PIRSR001024-2"/>
    </source>
</evidence>
<feature type="binding site" evidence="17">
    <location>
        <position position="146"/>
    </location>
    <ligand>
        <name>substrate</name>
    </ligand>
</feature>
<dbReference type="AlphaFoldDB" id="A0A5J4WMY2"/>
<feature type="binding site" evidence="17">
    <location>
        <position position="219"/>
    </location>
    <ligand>
        <name>substrate</name>
    </ligand>
</feature>
<feature type="disulfide bond" evidence="16">
    <location>
        <begin position="169"/>
        <end position="183"/>
    </location>
</feature>
<evidence type="ECO:0000256" key="12">
    <source>
        <dbReference type="ARBA" id="ARBA00023295"/>
    </source>
</evidence>
<evidence type="ECO:0000256" key="17">
    <source>
        <dbReference type="PIRSR" id="PIRSR001024-5"/>
    </source>
</evidence>
<feature type="active site" description="Nucleophile" evidence="13">
    <location>
        <position position="221"/>
    </location>
</feature>
<feature type="binding site" evidence="15">
    <location>
        <position position="181"/>
    </location>
    <ligand>
        <name>Ca(2+)</name>
        <dbReference type="ChEBI" id="CHEBI:29108"/>
        <label>1</label>
    </ligand>
</feature>
<evidence type="ECO:0000256" key="6">
    <source>
        <dbReference type="ARBA" id="ARBA00022729"/>
    </source>
</evidence>
<dbReference type="GO" id="GO:0004556">
    <property type="term" value="F:alpha-amylase activity"/>
    <property type="evidence" value="ECO:0007669"/>
    <property type="project" value="UniProtKB-EC"/>
</dbReference>
<keyword evidence="10" id="KW-0325">Glycoprotein</keyword>
<keyword evidence="8 15" id="KW-0106">Calcium</keyword>
<feature type="binding site" evidence="15">
    <location>
        <position position="246"/>
    </location>
    <ligand>
        <name>Ca(2+)</name>
        <dbReference type="ChEBI" id="CHEBI:29108"/>
        <label>2</label>
    </ligand>
</feature>
<dbReference type="Proteomes" id="UP000324800">
    <property type="component" value="Unassembled WGS sequence"/>
</dbReference>
<feature type="disulfide bond" evidence="16">
    <location>
        <begin position="62"/>
        <end position="68"/>
    </location>
</feature>
<name>A0A5J4WMY2_9EUKA</name>
<feature type="active site" description="Proton donor" evidence="13">
    <location>
        <position position="246"/>
    </location>
</feature>
<evidence type="ECO:0000256" key="11">
    <source>
        <dbReference type="ARBA" id="ARBA00023277"/>
    </source>
</evidence>
<keyword evidence="7" id="KW-0378">Hydrolase</keyword>
<protein>
    <recommendedName>
        <fullName evidence="4">alpha-amylase</fullName>
        <ecNumber evidence="4">3.2.1.1</ecNumber>
    </recommendedName>
</protein>
<feature type="binding site" evidence="15">
    <location>
        <position position="145"/>
    </location>
    <ligand>
        <name>Ca(2+)</name>
        <dbReference type="ChEBI" id="CHEBI:29108"/>
        <label>1</label>
    </ligand>
</feature>
<evidence type="ECO:0000256" key="8">
    <source>
        <dbReference type="ARBA" id="ARBA00022837"/>
    </source>
</evidence>
<reference evidence="20 21" key="1">
    <citation type="submission" date="2019-03" db="EMBL/GenBank/DDBJ databases">
        <title>Single cell metagenomics reveals metabolic interactions within the superorganism composed of flagellate Streblomastix strix and complex community of Bacteroidetes bacteria on its surface.</title>
        <authorList>
            <person name="Treitli S.C."/>
            <person name="Kolisko M."/>
            <person name="Husnik F."/>
            <person name="Keeling P."/>
            <person name="Hampl V."/>
        </authorList>
    </citation>
    <scope>NUCLEOTIDE SEQUENCE [LARGE SCALE GENOMIC DNA]</scope>
    <source>
        <strain evidence="20">ST1C</strain>
    </source>
</reference>
<dbReference type="Gene3D" id="3.20.20.80">
    <property type="entry name" value="Glycosidases"/>
    <property type="match status" value="1"/>
</dbReference>
<evidence type="ECO:0000256" key="5">
    <source>
        <dbReference type="ARBA" id="ARBA00022723"/>
    </source>
</evidence>
<feature type="binding site" evidence="15">
    <location>
        <position position="190"/>
    </location>
    <ligand>
        <name>Ca(2+)</name>
        <dbReference type="ChEBI" id="CHEBI:29108"/>
        <label>1</label>
    </ligand>
</feature>
<keyword evidence="12" id="KW-0326">Glycosidase</keyword>
<comment type="cofactor">
    <cofactor evidence="2">
        <name>Ca(2+)</name>
        <dbReference type="ChEBI" id="CHEBI:29108"/>
    </cofactor>
</comment>
<feature type="chain" id="PRO_5023818031" description="alpha-amylase" evidence="18">
    <location>
        <begin position="19"/>
        <end position="470"/>
    </location>
</feature>
<sequence>MLYFVNIISLMFVYLCNAHISTDSLSGNTQLIGKSKEEWKTRIIYQLITDRFARTDGENASCDLHKMCGGSFRGIINKLDYIQGLGMNAIWISPILKNRENIYHGYETLDFYQINSNFGSEQDLIELIKELHKREMWIMVDVVFNHVAMTNYSQINPFNKEEYYHQPPCKIVDYSNQSQVENCWLSGLPDLKQENEYVQNTLLDWIEQLIQKYNIDGLRVDTVKHVPIWFWEKLHKRLPNIYMLGELLDENVDYISRYKDVMNGILNYPMYGALKRVFQNGESCRQIRDVNNTIEMKQFDTRALGGFLDNHDQPRFRSVQKNTNIFKSALTYIMLADSIPIIYYGSEQGYSGGNDPQNREPLWWCGYKYVDLYAFIKILAALRRTYIKPTLNFIDRYKSDHFFAFSRGDNILVCTTNTANNFSIDITYSPFKQGDLLTEMLSKETVVAGEMGSIHVEMKQGMPRVFIKKN</sequence>
<dbReference type="PANTHER" id="PTHR10357">
    <property type="entry name" value="ALPHA-AMYLASE FAMILY MEMBER"/>
    <property type="match status" value="1"/>
</dbReference>
<evidence type="ECO:0000313" key="21">
    <source>
        <dbReference type="Proteomes" id="UP000324800"/>
    </source>
</evidence>
<dbReference type="InterPro" id="IPR013780">
    <property type="entry name" value="Glyco_hydro_b"/>
</dbReference>
<comment type="caution">
    <text evidence="20">The sequence shown here is derived from an EMBL/GenBank/DDBJ whole genome shotgun (WGS) entry which is preliminary data.</text>
</comment>
<dbReference type="Pfam" id="PF09260">
    <property type="entry name" value="A_amylase_dom_C"/>
    <property type="match status" value="1"/>
</dbReference>
<dbReference type="CDD" id="cd11319">
    <property type="entry name" value="AmyAc_euk_AmyA"/>
    <property type="match status" value="1"/>
</dbReference>
<dbReference type="InterPro" id="IPR006047">
    <property type="entry name" value="GH13_cat_dom"/>
</dbReference>
<dbReference type="SUPFAM" id="SSF51011">
    <property type="entry name" value="Glycosyl hydrolase domain"/>
    <property type="match status" value="1"/>
</dbReference>
<accession>A0A5J4WMY2</accession>
<dbReference type="SMART" id="SM00642">
    <property type="entry name" value="Aamy"/>
    <property type="match status" value="1"/>
</dbReference>
<gene>
    <name evidence="20" type="ORF">EZS28_008315</name>
</gene>
<dbReference type="InterPro" id="IPR017853">
    <property type="entry name" value="GH"/>
</dbReference>
<feature type="binding site" evidence="15">
    <location>
        <position position="225"/>
    </location>
    <ligand>
        <name>Ca(2+)</name>
        <dbReference type="ChEBI" id="CHEBI:29108"/>
        <label>1</label>
    </ligand>
</feature>
<dbReference type="GO" id="GO:0005509">
    <property type="term" value="F:calcium ion binding"/>
    <property type="evidence" value="ECO:0007669"/>
    <property type="project" value="InterPro"/>
</dbReference>
<dbReference type="InterPro" id="IPR015340">
    <property type="entry name" value="A_amylase_C_dom"/>
</dbReference>
<comment type="similarity">
    <text evidence="3">Belongs to the glycosyl hydrolase 13 family.</text>
</comment>
<dbReference type="InterPro" id="IPR013777">
    <property type="entry name" value="A-amylase-like"/>
</dbReference>
<keyword evidence="11" id="KW-0119">Carbohydrate metabolism</keyword>
<evidence type="ECO:0000256" key="9">
    <source>
        <dbReference type="ARBA" id="ARBA00023157"/>
    </source>
</evidence>
<evidence type="ECO:0000256" key="2">
    <source>
        <dbReference type="ARBA" id="ARBA00001913"/>
    </source>
</evidence>
<feature type="binding site" evidence="15">
    <location>
        <position position="221"/>
    </location>
    <ligand>
        <name>Ca(2+)</name>
        <dbReference type="ChEBI" id="CHEBI:29108"/>
        <label>2</label>
    </ligand>
</feature>
<dbReference type="PANTHER" id="PTHR10357:SF215">
    <property type="entry name" value="ALPHA-AMYLASE 1"/>
    <property type="match status" value="1"/>
</dbReference>
<keyword evidence="5 15" id="KW-0479">Metal-binding</keyword>
<organism evidence="20 21">
    <name type="scientific">Streblomastix strix</name>
    <dbReference type="NCBI Taxonomy" id="222440"/>
    <lineage>
        <taxon>Eukaryota</taxon>
        <taxon>Metamonada</taxon>
        <taxon>Preaxostyla</taxon>
        <taxon>Oxymonadida</taxon>
        <taxon>Streblomastigidae</taxon>
        <taxon>Streblomastix</taxon>
    </lineage>
</organism>
<evidence type="ECO:0000256" key="1">
    <source>
        <dbReference type="ARBA" id="ARBA00000548"/>
    </source>
</evidence>
<keyword evidence="6 18" id="KW-0732">Signal</keyword>
<feature type="binding site" evidence="17">
    <location>
        <position position="359"/>
    </location>
    <ligand>
        <name>substrate</name>
    </ligand>
</feature>
<feature type="site" description="Transition state stabilizer" evidence="14">
    <location>
        <position position="312"/>
    </location>
</feature>
<evidence type="ECO:0000256" key="3">
    <source>
        <dbReference type="ARBA" id="ARBA00008061"/>
    </source>
</evidence>